<dbReference type="InterPro" id="IPR015381">
    <property type="entry name" value="XLF-like_N"/>
</dbReference>
<dbReference type="Proteomes" id="UP001302676">
    <property type="component" value="Unassembled WGS sequence"/>
</dbReference>
<feature type="compositionally biased region" description="Basic and acidic residues" evidence="8">
    <location>
        <begin position="497"/>
        <end position="521"/>
    </location>
</feature>
<evidence type="ECO:0000313" key="11">
    <source>
        <dbReference type="EMBL" id="KAK4143970.1"/>
    </source>
</evidence>
<evidence type="ECO:0000256" key="3">
    <source>
        <dbReference type="ARBA" id="ARBA00023125"/>
    </source>
</evidence>
<feature type="compositionally biased region" description="Polar residues" evidence="8">
    <location>
        <begin position="424"/>
        <end position="435"/>
    </location>
</feature>
<name>A0AAN6V4K9_9PEZI</name>
<evidence type="ECO:0000256" key="1">
    <source>
        <dbReference type="ARBA" id="ARBA00004123"/>
    </source>
</evidence>
<dbReference type="AlphaFoldDB" id="A0AAN6V4K9"/>
<dbReference type="InterPro" id="IPR038051">
    <property type="entry name" value="XRCC4-like_N_sf"/>
</dbReference>
<evidence type="ECO:0000256" key="7">
    <source>
        <dbReference type="ARBA" id="ARBA00044529"/>
    </source>
</evidence>
<dbReference type="RefSeq" id="XP_062637341.1">
    <property type="nucleotide sequence ID" value="XM_062783735.1"/>
</dbReference>
<evidence type="ECO:0000256" key="4">
    <source>
        <dbReference type="ARBA" id="ARBA00023204"/>
    </source>
</evidence>
<dbReference type="GO" id="GO:0045027">
    <property type="term" value="F:DNA end binding"/>
    <property type="evidence" value="ECO:0007669"/>
    <property type="project" value="TreeGrafter"/>
</dbReference>
<proteinExistence type="inferred from homology"/>
<feature type="compositionally biased region" description="Low complexity" evidence="8">
    <location>
        <begin position="486"/>
        <end position="496"/>
    </location>
</feature>
<organism evidence="11 12">
    <name type="scientific">Dichotomopilus funicola</name>
    <dbReference type="NCBI Taxonomy" id="1934379"/>
    <lineage>
        <taxon>Eukaryota</taxon>
        <taxon>Fungi</taxon>
        <taxon>Dikarya</taxon>
        <taxon>Ascomycota</taxon>
        <taxon>Pezizomycotina</taxon>
        <taxon>Sordariomycetes</taxon>
        <taxon>Sordariomycetidae</taxon>
        <taxon>Sordariales</taxon>
        <taxon>Chaetomiaceae</taxon>
        <taxon>Dichotomopilus</taxon>
    </lineage>
</organism>
<evidence type="ECO:0000256" key="6">
    <source>
        <dbReference type="ARBA" id="ARBA00025747"/>
    </source>
</evidence>
<gene>
    <name evidence="11" type="ORF">C8A04DRAFT_37006</name>
</gene>
<dbReference type="PANTHER" id="PTHR32235">
    <property type="entry name" value="NON-HOMOLOGOUS END-JOINING FACTOR 1"/>
    <property type="match status" value="1"/>
</dbReference>
<feature type="compositionally biased region" description="Low complexity" evidence="8">
    <location>
        <begin position="466"/>
        <end position="475"/>
    </location>
</feature>
<protein>
    <recommendedName>
        <fullName evidence="7">Non-homologous end-joining factor 1</fullName>
    </recommendedName>
</protein>
<evidence type="ECO:0000259" key="9">
    <source>
        <dbReference type="Pfam" id="PF09302"/>
    </source>
</evidence>
<dbReference type="GO" id="GO:0006303">
    <property type="term" value="P:double-strand break repair via nonhomologous end joining"/>
    <property type="evidence" value="ECO:0007669"/>
    <property type="project" value="TreeGrafter"/>
</dbReference>
<sequence>MAGYAWRLLPATAPGLPTLLASACFNADSYTLHLTDLANVWAESMDRRPIIKRGMVEDTSIDPSDGPDQIRKMLELLRAAFDSSDPEHGNTSLTLAPGDGADALVIHVTCQLPKPLKPFKWPMHLAKGSQSALTSQLVLPLIQAHEARTREIDQLVGLLREKDAVINRLVDKLEATGTGLDHVFNALSGKRNVSRATAGDRVKGLGTFSESEFRNKAAELRPISKTSDVSALLGSAFGAPGLRYKPGTDLEESTELNNWWTKLGKGRSVVLSERTSQEESNSAPLPPSEPEPSKEDDDDFQVQATPPGARSTRKRGSPSKLAPPVDDDETSDGEDANDATPPSPPPAKSKPASGSKLGAIGRTRRASPSPPPPPPPQSDTQSETASEADDENLEDAPPPPSPKPGPKRGGLGRIGGKPKPQEATKGNTRSASPSIAAQEDDDGPPSQLPRRHKLGTIGSKKGAEASLSSGPSSTSDDTRGRSKTPAASAGQKAAAKAARETSQERADRKRAELQREMEKRAAAGPAKKKRKF</sequence>
<keyword evidence="2" id="KW-0227">DNA damage</keyword>
<evidence type="ECO:0000259" key="10">
    <source>
        <dbReference type="Pfam" id="PF21928"/>
    </source>
</evidence>
<dbReference type="GO" id="GO:0032807">
    <property type="term" value="C:DNA ligase IV complex"/>
    <property type="evidence" value="ECO:0007669"/>
    <property type="project" value="TreeGrafter"/>
</dbReference>
<comment type="caution">
    <text evidence="11">The sequence shown here is derived from an EMBL/GenBank/DDBJ whole genome shotgun (WGS) entry which is preliminary data.</text>
</comment>
<dbReference type="PROSITE" id="PS51257">
    <property type="entry name" value="PROKAR_LIPOPROTEIN"/>
    <property type="match status" value="1"/>
</dbReference>
<comment type="similarity">
    <text evidence="6">Belongs to the XRCC4-XLF family. XLF subfamily.</text>
</comment>
<evidence type="ECO:0000313" key="12">
    <source>
        <dbReference type="Proteomes" id="UP001302676"/>
    </source>
</evidence>
<dbReference type="InterPro" id="IPR052287">
    <property type="entry name" value="NHEJ_factor"/>
</dbReference>
<dbReference type="Pfam" id="PF21928">
    <property type="entry name" value="XLF_CC"/>
    <property type="match status" value="1"/>
</dbReference>
<evidence type="ECO:0000256" key="8">
    <source>
        <dbReference type="SAM" id="MobiDB-lite"/>
    </source>
</evidence>
<keyword evidence="4" id="KW-0234">DNA repair</keyword>
<feature type="compositionally biased region" description="Pro residues" evidence="8">
    <location>
        <begin position="368"/>
        <end position="377"/>
    </location>
</feature>
<reference evidence="11" key="1">
    <citation type="journal article" date="2023" name="Mol. Phylogenet. Evol.">
        <title>Genome-scale phylogeny and comparative genomics of the fungal order Sordariales.</title>
        <authorList>
            <person name="Hensen N."/>
            <person name="Bonometti L."/>
            <person name="Westerberg I."/>
            <person name="Brannstrom I.O."/>
            <person name="Guillou S."/>
            <person name="Cros-Aarteil S."/>
            <person name="Calhoun S."/>
            <person name="Haridas S."/>
            <person name="Kuo A."/>
            <person name="Mondo S."/>
            <person name="Pangilinan J."/>
            <person name="Riley R."/>
            <person name="LaButti K."/>
            <person name="Andreopoulos B."/>
            <person name="Lipzen A."/>
            <person name="Chen C."/>
            <person name="Yan M."/>
            <person name="Daum C."/>
            <person name="Ng V."/>
            <person name="Clum A."/>
            <person name="Steindorff A."/>
            <person name="Ohm R.A."/>
            <person name="Martin F."/>
            <person name="Silar P."/>
            <person name="Natvig D.O."/>
            <person name="Lalanne C."/>
            <person name="Gautier V."/>
            <person name="Ament-Velasquez S.L."/>
            <person name="Kruys A."/>
            <person name="Hutchinson M.I."/>
            <person name="Powell A.J."/>
            <person name="Barry K."/>
            <person name="Miller A.N."/>
            <person name="Grigoriev I.V."/>
            <person name="Debuchy R."/>
            <person name="Gladieux P."/>
            <person name="Hiltunen Thoren M."/>
            <person name="Johannesson H."/>
        </authorList>
    </citation>
    <scope>NUCLEOTIDE SEQUENCE</scope>
    <source>
        <strain evidence="11">CBS 141.50</strain>
    </source>
</reference>
<dbReference type="CDD" id="cd22285">
    <property type="entry name" value="HD_XLF_N"/>
    <property type="match status" value="1"/>
</dbReference>
<dbReference type="InterPro" id="IPR053829">
    <property type="entry name" value="XLF-like_CC"/>
</dbReference>
<accession>A0AAN6V4K9</accession>
<dbReference type="Gene3D" id="2.170.210.10">
    <property type="entry name" value="DNA double-strand break repair and VJ recombination XRCC4, N-terminal"/>
    <property type="match status" value="1"/>
</dbReference>
<feature type="domain" description="XLF-like coiled-coil region" evidence="10">
    <location>
        <begin position="129"/>
        <end position="180"/>
    </location>
</feature>
<evidence type="ECO:0000256" key="2">
    <source>
        <dbReference type="ARBA" id="ARBA00022763"/>
    </source>
</evidence>
<dbReference type="PANTHER" id="PTHR32235:SF1">
    <property type="entry name" value="NON-HOMOLOGOUS END-JOINING FACTOR 1"/>
    <property type="match status" value="1"/>
</dbReference>
<comment type="subcellular location">
    <subcellularLocation>
        <location evidence="1">Nucleus</location>
    </subcellularLocation>
</comment>
<keyword evidence="3" id="KW-0238">DNA-binding</keyword>
<feature type="region of interest" description="Disordered" evidence="8">
    <location>
        <begin position="270"/>
        <end position="532"/>
    </location>
</feature>
<feature type="domain" description="XLF-like N-terminal" evidence="9">
    <location>
        <begin position="6"/>
        <end position="127"/>
    </location>
</feature>
<keyword evidence="5" id="KW-0539">Nucleus</keyword>
<feature type="compositionally biased region" description="Acidic residues" evidence="8">
    <location>
        <begin position="325"/>
        <end position="337"/>
    </location>
</feature>
<evidence type="ECO:0000256" key="5">
    <source>
        <dbReference type="ARBA" id="ARBA00023242"/>
    </source>
</evidence>
<dbReference type="EMBL" id="MU853581">
    <property type="protein sequence ID" value="KAK4143970.1"/>
    <property type="molecule type" value="Genomic_DNA"/>
</dbReference>
<dbReference type="Pfam" id="PF09302">
    <property type="entry name" value="XLF"/>
    <property type="match status" value="1"/>
</dbReference>
<reference evidence="11" key="2">
    <citation type="submission" date="2023-05" db="EMBL/GenBank/DDBJ databases">
        <authorList>
            <consortium name="Lawrence Berkeley National Laboratory"/>
            <person name="Steindorff A."/>
            <person name="Hensen N."/>
            <person name="Bonometti L."/>
            <person name="Westerberg I."/>
            <person name="Brannstrom I.O."/>
            <person name="Guillou S."/>
            <person name="Cros-Aarteil S."/>
            <person name="Calhoun S."/>
            <person name="Haridas S."/>
            <person name="Kuo A."/>
            <person name="Mondo S."/>
            <person name="Pangilinan J."/>
            <person name="Riley R."/>
            <person name="Labutti K."/>
            <person name="Andreopoulos B."/>
            <person name="Lipzen A."/>
            <person name="Chen C."/>
            <person name="Yanf M."/>
            <person name="Daum C."/>
            <person name="Ng V."/>
            <person name="Clum A."/>
            <person name="Ohm R."/>
            <person name="Martin F."/>
            <person name="Silar P."/>
            <person name="Natvig D."/>
            <person name="Lalanne C."/>
            <person name="Gautier V."/>
            <person name="Ament-Velasquez S.L."/>
            <person name="Kruys A."/>
            <person name="Hutchinson M.I."/>
            <person name="Powell A.J."/>
            <person name="Barry K."/>
            <person name="Miller A.N."/>
            <person name="Grigoriev I.V."/>
            <person name="Debuchy R."/>
            <person name="Gladieux P."/>
            <person name="Thoren M.H."/>
            <person name="Johannesson H."/>
        </authorList>
    </citation>
    <scope>NUCLEOTIDE SEQUENCE</scope>
    <source>
        <strain evidence="11">CBS 141.50</strain>
    </source>
</reference>
<dbReference type="GeneID" id="87820348"/>
<keyword evidence="12" id="KW-1185">Reference proteome</keyword>